<dbReference type="AlphaFoldDB" id="A0A174EJH7"/>
<dbReference type="RefSeq" id="WP_009320893.1">
    <property type="nucleotide sequence ID" value="NZ_CYZO01000037.1"/>
</dbReference>
<dbReference type="Pfam" id="PF05272">
    <property type="entry name" value="VapE-like_dom"/>
    <property type="match status" value="1"/>
</dbReference>
<name>A0A174EJH7_9FIRM</name>
<dbReference type="InterPro" id="IPR027417">
    <property type="entry name" value="P-loop_NTPase"/>
</dbReference>
<evidence type="ECO:0000313" key="3">
    <source>
        <dbReference type="Proteomes" id="UP000095787"/>
    </source>
</evidence>
<accession>A0A174EJH7</accession>
<reference evidence="2 3" key="1">
    <citation type="submission" date="2015-09" db="EMBL/GenBank/DDBJ databases">
        <authorList>
            <consortium name="Pathogen Informatics"/>
        </authorList>
    </citation>
    <scope>NUCLEOTIDE SEQUENCE [LARGE SCALE GENOMIC DNA]</scope>
    <source>
        <strain evidence="2 3">2789STDY5834841</strain>
    </source>
</reference>
<dbReference type="InterPro" id="IPR007936">
    <property type="entry name" value="VapE-like_dom"/>
</dbReference>
<organism evidence="2 3">
    <name type="scientific">[Ruminococcus] torques</name>
    <dbReference type="NCBI Taxonomy" id="33039"/>
    <lineage>
        <taxon>Bacteria</taxon>
        <taxon>Bacillati</taxon>
        <taxon>Bacillota</taxon>
        <taxon>Clostridia</taxon>
        <taxon>Lachnospirales</taxon>
        <taxon>Lachnospiraceae</taxon>
        <taxon>Mediterraneibacter</taxon>
    </lineage>
</organism>
<protein>
    <submittedName>
        <fullName evidence="2">Predicted P-loop ATPase and inactivated derivatives</fullName>
    </submittedName>
</protein>
<dbReference type="EMBL" id="CYZO01000037">
    <property type="protein sequence ID" value="CUO36696.1"/>
    <property type="molecule type" value="Genomic_DNA"/>
</dbReference>
<gene>
    <name evidence="2" type="ORF">ERS852456_02364</name>
</gene>
<dbReference type="Proteomes" id="UP000095787">
    <property type="component" value="Unassembled WGS sequence"/>
</dbReference>
<dbReference type="PANTHER" id="PTHR34985">
    <property type="entry name" value="SLR0554 PROTEIN"/>
    <property type="match status" value="1"/>
</dbReference>
<evidence type="ECO:0000313" key="2">
    <source>
        <dbReference type="EMBL" id="CUO36696.1"/>
    </source>
</evidence>
<dbReference type="PANTHER" id="PTHR34985:SF1">
    <property type="entry name" value="SLR0554 PROTEIN"/>
    <property type="match status" value="1"/>
</dbReference>
<sequence length="797" mass="90862">MKLYISTGNSRMEKKWNGQEMEFSVFLERLSHTVRTSETMEQYRKMSKAKQDSIKDVDGFVLGKLKGGRRKKANVLFRSGLTLDMDYATEDIAEQIEMFFDFRCLIYSTHKHTPEKPRLRLIIPLSRTVSPDEYAAVARKVAEDIGMELFDDTTYEPSRLMYWPSTSADGEFFFRDIPGTFLNPDSVLERYADWRDSSSWPVSSRQKAVVSREMKKQADPLSKEGIVGAFCRTYSIEEAIRIFLPDVYQESMMPERFDYIPADSQAGVVIYEGKFAYSHHATDPACGKLLNAFDIVRIHKFGEQDDKAEEGTDSGKLPSFKAMSDFAVSDEQVKITLAKEREKAASEEFDVDTGEWQTMLDLDRQGKVKDTLSNIATIIRFDENLQPIVFNQLKNALDVIGELPWVQVKKGWGDADIACAKLYFERVYGIWSPTKFKDALLAVVSSERLYHPVKEYFSTLSWDGCSRIDSLLIDYMGAENTPYVRAVTRKTLVAAVARIYEPGIKFDSVLVLNGPQGCGKSTFFAKLGKEWYSDSLTISDMKDGKTAAEKLQGYWLLELGELAGIKKVDVETVKSFVTRTDDKYRQSYGTTVESHPRECVIVGSTNSEGGFLRDVTGNRRFWPVHVTGKGKHRGWDLTPETVDQIWAEAISIYKDGEELYLKGKEAAEAYVAQQEAMESDEREGIVEDYLERLLPADWDTMDLYQRRSYLGGGEFEAEGRTGTVVRERFCLMEVWCECFGKERQNFRKTDSYELESIIQKIGGWKKYEGNSSGKMRIPGYGVQRVFVRVKKETAGNK</sequence>
<proteinExistence type="predicted"/>
<feature type="domain" description="Virulence-associated protein E-like" evidence="1">
    <location>
        <begin position="459"/>
        <end position="677"/>
    </location>
</feature>
<evidence type="ECO:0000259" key="1">
    <source>
        <dbReference type="Pfam" id="PF05272"/>
    </source>
</evidence>
<dbReference type="SUPFAM" id="SSF52540">
    <property type="entry name" value="P-loop containing nucleoside triphosphate hydrolases"/>
    <property type="match status" value="1"/>
</dbReference>